<dbReference type="PROSITE" id="PS51999">
    <property type="entry name" value="ZF_GRF"/>
    <property type="match status" value="1"/>
</dbReference>
<feature type="region of interest" description="Disordered" evidence="5">
    <location>
        <begin position="1"/>
        <end position="23"/>
    </location>
</feature>
<gene>
    <name evidence="7" type="ORF">PIB30_069726</name>
</gene>
<evidence type="ECO:0000313" key="8">
    <source>
        <dbReference type="Proteomes" id="UP001341840"/>
    </source>
</evidence>
<evidence type="ECO:0000256" key="3">
    <source>
        <dbReference type="ARBA" id="ARBA00022833"/>
    </source>
</evidence>
<keyword evidence="2 4" id="KW-0863">Zinc-finger</keyword>
<evidence type="ECO:0000256" key="5">
    <source>
        <dbReference type="SAM" id="MobiDB-lite"/>
    </source>
</evidence>
<dbReference type="PANTHER" id="PTHR33248">
    <property type="entry name" value="ZINC ION-BINDING PROTEIN"/>
    <property type="match status" value="1"/>
</dbReference>
<organism evidence="7 8">
    <name type="scientific">Stylosanthes scabra</name>
    <dbReference type="NCBI Taxonomy" id="79078"/>
    <lineage>
        <taxon>Eukaryota</taxon>
        <taxon>Viridiplantae</taxon>
        <taxon>Streptophyta</taxon>
        <taxon>Embryophyta</taxon>
        <taxon>Tracheophyta</taxon>
        <taxon>Spermatophyta</taxon>
        <taxon>Magnoliopsida</taxon>
        <taxon>eudicotyledons</taxon>
        <taxon>Gunneridae</taxon>
        <taxon>Pentapetalae</taxon>
        <taxon>rosids</taxon>
        <taxon>fabids</taxon>
        <taxon>Fabales</taxon>
        <taxon>Fabaceae</taxon>
        <taxon>Papilionoideae</taxon>
        <taxon>50 kb inversion clade</taxon>
        <taxon>dalbergioids sensu lato</taxon>
        <taxon>Dalbergieae</taxon>
        <taxon>Pterocarpus clade</taxon>
        <taxon>Stylosanthes</taxon>
    </lineage>
</organism>
<proteinExistence type="predicted"/>
<evidence type="ECO:0000256" key="2">
    <source>
        <dbReference type="ARBA" id="ARBA00022771"/>
    </source>
</evidence>
<protein>
    <recommendedName>
        <fullName evidence="6">GRF-type domain-containing protein</fullName>
    </recommendedName>
</protein>
<keyword evidence="1" id="KW-0479">Metal-binding</keyword>
<keyword evidence="3" id="KW-0862">Zinc</keyword>
<feature type="domain" description="GRF-type" evidence="6">
    <location>
        <begin position="45"/>
        <end position="88"/>
    </location>
</feature>
<evidence type="ECO:0000256" key="4">
    <source>
        <dbReference type="PROSITE-ProRule" id="PRU01343"/>
    </source>
</evidence>
<evidence type="ECO:0000313" key="7">
    <source>
        <dbReference type="EMBL" id="MED6211029.1"/>
    </source>
</evidence>
<comment type="caution">
    <text evidence="7">The sequence shown here is derived from an EMBL/GenBank/DDBJ whole genome shotgun (WGS) entry which is preliminary data.</text>
</comment>
<evidence type="ECO:0000256" key="1">
    <source>
        <dbReference type="ARBA" id="ARBA00022723"/>
    </source>
</evidence>
<accession>A0ABU6YM39</accession>
<dbReference type="InterPro" id="IPR010666">
    <property type="entry name" value="Znf_GRF"/>
</dbReference>
<sequence length="175" mass="19538">MEDDGVSSGSRRSGSALRGDRSSSSTQGFLAAKVVNEGDGAAPKCKCGAYAILYLSKTSNNPNRLFFGCLFFKIQHAHYNFFLWLDRHVAKFGKNGGPAANAGEEEDDVNIHFAKLNVDNRLANLEDRIAAIEKKKTMNMFLKGIEDLEILQKVSTHIRELPRITWSLCVRTWNE</sequence>
<reference evidence="7 8" key="1">
    <citation type="journal article" date="2023" name="Plants (Basel)">
        <title>Bridging the Gap: Combining Genomics and Transcriptomics Approaches to Understand Stylosanthes scabra, an Orphan Legume from the Brazilian Caatinga.</title>
        <authorList>
            <person name="Ferreira-Neto J.R.C."/>
            <person name="da Silva M.D."/>
            <person name="Binneck E."/>
            <person name="de Melo N.F."/>
            <person name="da Silva R.H."/>
            <person name="de Melo A.L.T.M."/>
            <person name="Pandolfi V."/>
            <person name="Bustamante F.O."/>
            <person name="Brasileiro-Vidal A.C."/>
            <person name="Benko-Iseppon A.M."/>
        </authorList>
    </citation>
    <scope>NUCLEOTIDE SEQUENCE [LARGE SCALE GENOMIC DNA]</scope>
    <source>
        <tissue evidence="7">Leaves</tissue>
    </source>
</reference>
<name>A0ABU6YM39_9FABA</name>
<dbReference type="EMBL" id="JASCZI010242427">
    <property type="protein sequence ID" value="MED6211029.1"/>
    <property type="molecule type" value="Genomic_DNA"/>
</dbReference>
<evidence type="ECO:0000259" key="6">
    <source>
        <dbReference type="PROSITE" id="PS51999"/>
    </source>
</evidence>
<keyword evidence="8" id="KW-1185">Reference proteome</keyword>
<dbReference type="Proteomes" id="UP001341840">
    <property type="component" value="Unassembled WGS sequence"/>
</dbReference>